<dbReference type="OrthoDB" id="4206561at2"/>
<protein>
    <recommendedName>
        <fullName evidence="4">Phage tail protein</fullName>
    </recommendedName>
</protein>
<dbReference type="EMBL" id="JFZB01000054">
    <property type="protein sequence ID" value="KFI24326.1"/>
    <property type="molecule type" value="Genomic_DNA"/>
</dbReference>
<evidence type="ECO:0000256" key="1">
    <source>
        <dbReference type="SAM" id="MobiDB-lite"/>
    </source>
</evidence>
<evidence type="ECO:0000313" key="3">
    <source>
        <dbReference type="Proteomes" id="UP000028824"/>
    </source>
</evidence>
<organism evidence="2 3">
    <name type="scientific">Paenirhodobacter enshiensis</name>
    <dbReference type="NCBI Taxonomy" id="1105367"/>
    <lineage>
        <taxon>Bacteria</taxon>
        <taxon>Pseudomonadati</taxon>
        <taxon>Pseudomonadota</taxon>
        <taxon>Alphaproteobacteria</taxon>
        <taxon>Rhodobacterales</taxon>
        <taxon>Rhodobacter group</taxon>
        <taxon>Paenirhodobacter</taxon>
    </lineage>
</organism>
<proteinExistence type="predicted"/>
<reference evidence="2 3" key="1">
    <citation type="submission" date="2014-03" db="EMBL/GenBank/DDBJ databases">
        <title>Genome of Paenirhodobacter enshiensis DW2-9.</title>
        <authorList>
            <person name="Wang D."/>
            <person name="Wang G."/>
        </authorList>
    </citation>
    <scope>NUCLEOTIDE SEQUENCE [LARGE SCALE GENOMIC DNA]</scope>
    <source>
        <strain evidence="2 3">DW2-9</strain>
    </source>
</reference>
<dbReference type="Gene3D" id="4.10.410.40">
    <property type="match status" value="1"/>
</dbReference>
<evidence type="ECO:0008006" key="4">
    <source>
        <dbReference type="Google" id="ProtNLM"/>
    </source>
</evidence>
<feature type="region of interest" description="Disordered" evidence="1">
    <location>
        <begin position="43"/>
        <end position="66"/>
    </location>
</feature>
<dbReference type="Proteomes" id="UP000028824">
    <property type="component" value="Unassembled WGS sequence"/>
</dbReference>
<comment type="caution">
    <text evidence="2">The sequence shown here is derived from an EMBL/GenBank/DDBJ whole genome shotgun (WGS) entry which is preliminary data.</text>
</comment>
<name>A0A086XQM6_9RHOB</name>
<gene>
    <name evidence="2" type="ORF">CG50_10790</name>
</gene>
<dbReference type="AlphaFoldDB" id="A0A086XQM6"/>
<keyword evidence="3" id="KW-1185">Reference proteome</keyword>
<dbReference type="eggNOG" id="ENOG5033CQ6">
    <property type="taxonomic scope" value="Bacteria"/>
</dbReference>
<evidence type="ECO:0000313" key="2">
    <source>
        <dbReference type="EMBL" id="KFI24326.1"/>
    </source>
</evidence>
<sequence>MTEVASQGDISYGDELWIGPVTGTTGGTVATWTQIYGVEEVGMPEKTPDDVDFTHQQSPGRSKETKPGLLAAADWSQDLQFWPAHASQILLDALATLTEAGTPEDVYFEFNVGGMRRTYRGYVNTFVPSGTVGDKRMAALSGKIFERISPNPREVA</sequence>
<accession>A0A086XQM6</accession>
<dbReference type="RefSeq" id="WP_036640206.1">
    <property type="nucleotide sequence ID" value="NZ_JFZB01000054.1"/>
</dbReference>
<dbReference type="STRING" id="1105367.CG50_10790"/>